<dbReference type="GO" id="GO:0008608">
    <property type="term" value="P:attachment of spindle microtubules to kinetochore"/>
    <property type="evidence" value="ECO:0007669"/>
    <property type="project" value="InterPro"/>
</dbReference>
<reference evidence="20 21" key="1">
    <citation type="submission" date="2017-06" db="EMBL/GenBank/DDBJ databases">
        <title>Comparative genomic analysis of Ambrosia Fusariam Clade fungi.</title>
        <authorList>
            <person name="Stajich J.E."/>
            <person name="Carrillo J."/>
            <person name="Kijimoto T."/>
            <person name="Eskalen A."/>
            <person name="O'Donnell K."/>
            <person name="Kasson M."/>
        </authorList>
    </citation>
    <scope>NUCLEOTIDE SEQUENCE [LARGE SCALE GENOMIC DNA]</scope>
    <source>
        <strain evidence="20 21">NRRL62579</strain>
    </source>
</reference>
<evidence type="ECO:0000256" key="8">
    <source>
        <dbReference type="ARBA" id="ARBA00022701"/>
    </source>
</evidence>
<keyword evidence="9" id="KW-0498">Mitosis</keyword>
<evidence type="ECO:0000256" key="12">
    <source>
        <dbReference type="ARBA" id="ARBA00023054"/>
    </source>
</evidence>
<keyword evidence="11" id="KW-0995">Kinetochore</keyword>
<evidence type="ECO:0000256" key="11">
    <source>
        <dbReference type="ARBA" id="ARBA00022838"/>
    </source>
</evidence>
<dbReference type="GO" id="GO:0051301">
    <property type="term" value="P:cell division"/>
    <property type="evidence" value="ECO:0007669"/>
    <property type="project" value="UniProtKB-KW"/>
</dbReference>
<name>A0A428U1X2_9HYPO</name>
<dbReference type="GO" id="GO:0005876">
    <property type="term" value="C:spindle microtubule"/>
    <property type="evidence" value="ECO:0007669"/>
    <property type="project" value="InterPro"/>
</dbReference>
<evidence type="ECO:0000313" key="21">
    <source>
        <dbReference type="Proteomes" id="UP000287144"/>
    </source>
</evidence>
<evidence type="ECO:0000256" key="9">
    <source>
        <dbReference type="ARBA" id="ARBA00022776"/>
    </source>
</evidence>
<evidence type="ECO:0000256" key="18">
    <source>
        <dbReference type="ARBA" id="ARBA00044346"/>
    </source>
</evidence>
<keyword evidence="7" id="KW-0132">Cell division</keyword>
<evidence type="ECO:0000256" key="13">
    <source>
        <dbReference type="ARBA" id="ARBA00023212"/>
    </source>
</evidence>
<evidence type="ECO:0000256" key="5">
    <source>
        <dbReference type="ARBA" id="ARBA00022454"/>
    </source>
</evidence>
<feature type="compositionally biased region" description="Acidic residues" evidence="19">
    <location>
        <begin position="182"/>
        <end position="197"/>
    </location>
</feature>
<keyword evidence="13" id="KW-0206">Cytoskeleton</keyword>
<keyword evidence="6" id="KW-0963">Cytoplasm</keyword>
<evidence type="ECO:0000256" key="2">
    <source>
        <dbReference type="ARBA" id="ARBA00004186"/>
    </source>
</evidence>
<dbReference type="AlphaFoldDB" id="A0A428U1X2"/>
<keyword evidence="8" id="KW-0493">Microtubule</keyword>
<organism evidence="20 21">
    <name type="scientific">Fusarium oligoseptatum</name>
    <dbReference type="NCBI Taxonomy" id="2604345"/>
    <lineage>
        <taxon>Eukaryota</taxon>
        <taxon>Fungi</taxon>
        <taxon>Dikarya</taxon>
        <taxon>Ascomycota</taxon>
        <taxon>Pezizomycotina</taxon>
        <taxon>Sordariomycetes</taxon>
        <taxon>Hypocreomycetidae</taxon>
        <taxon>Hypocreales</taxon>
        <taxon>Nectriaceae</taxon>
        <taxon>Fusarium</taxon>
        <taxon>Fusarium solani species complex</taxon>
    </lineage>
</organism>
<evidence type="ECO:0000256" key="4">
    <source>
        <dbReference type="ARBA" id="ARBA00008491"/>
    </source>
</evidence>
<keyword evidence="10" id="KW-0159">Chromosome partition</keyword>
<proteinExistence type="inferred from homology"/>
<feature type="region of interest" description="Disordered" evidence="19">
    <location>
        <begin position="180"/>
        <end position="203"/>
    </location>
</feature>
<dbReference type="InterPro" id="IPR013966">
    <property type="entry name" value="Spc34"/>
</dbReference>
<evidence type="ECO:0000256" key="14">
    <source>
        <dbReference type="ARBA" id="ARBA00023242"/>
    </source>
</evidence>
<protein>
    <recommendedName>
        <fullName evidence="17">DASH complex subunit SPC34</fullName>
    </recommendedName>
    <alternativeName>
        <fullName evidence="18">Outer kinetochore protein SPC34</fullName>
    </alternativeName>
</protein>
<gene>
    <name evidence="20" type="ORF">CEP52_004787</name>
</gene>
<evidence type="ECO:0000256" key="3">
    <source>
        <dbReference type="ARBA" id="ARBA00004629"/>
    </source>
</evidence>
<dbReference type="Pfam" id="PF08657">
    <property type="entry name" value="DASH_Spc34"/>
    <property type="match status" value="1"/>
</dbReference>
<evidence type="ECO:0000256" key="7">
    <source>
        <dbReference type="ARBA" id="ARBA00022618"/>
    </source>
</evidence>
<accession>A0A428U1X2</accession>
<evidence type="ECO:0000256" key="16">
    <source>
        <dbReference type="ARBA" id="ARBA00023328"/>
    </source>
</evidence>
<dbReference type="EMBL" id="NKCK01000035">
    <property type="protein sequence ID" value="RSM08277.1"/>
    <property type="molecule type" value="Genomic_DNA"/>
</dbReference>
<evidence type="ECO:0000256" key="6">
    <source>
        <dbReference type="ARBA" id="ARBA00022490"/>
    </source>
</evidence>
<evidence type="ECO:0000256" key="1">
    <source>
        <dbReference type="ARBA" id="ARBA00004123"/>
    </source>
</evidence>
<dbReference type="Proteomes" id="UP000287144">
    <property type="component" value="Unassembled WGS sequence"/>
</dbReference>
<keyword evidence="5" id="KW-0158">Chromosome</keyword>
<keyword evidence="14" id="KW-0539">Nucleus</keyword>
<evidence type="ECO:0000256" key="19">
    <source>
        <dbReference type="SAM" id="MobiDB-lite"/>
    </source>
</evidence>
<keyword evidence="21" id="KW-1185">Reference proteome</keyword>
<comment type="subcellular location">
    <subcellularLocation>
        <location evidence="3">Chromosome</location>
        <location evidence="3">Centromere</location>
        <location evidence="3">Kinetochore</location>
    </subcellularLocation>
    <subcellularLocation>
        <location evidence="2">Cytoplasm</location>
        <location evidence="2">Cytoskeleton</location>
        <location evidence="2">Spindle</location>
    </subcellularLocation>
    <subcellularLocation>
        <location evidence="1">Nucleus</location>
    </subcellularLocation>
</comment>
<evidence type="ECO:0000256" key="17">
    <source>
        <dbReference type="ARBA" id="ARBA00044112"/>
    </source>
</evidence>
<keyword evidence="15" id="KW-0131">Cell cycle</keyword>
<evidence type="ECO:0000256" key="15">
    <source>
        <dbReference type="ARBA" id="ARBA00023306"/>
    </source>
</evidence>
<evidence type="ECO:0000313" key="20">
    <source>
        <dbReference type="EMBL" id="RSM08277.1"/>
    </source>
</evidence>
<keyword evidence="16" id="KW-0137">Centromere</keyword>
<sequence>MSLISAHLEQIGYSCQGIDSLPFPRPKIFTNALLSNHDITSLIRDTEPHERALFSSPKKTKSTGRRQTVFNVASGEVTTGPPQRAGAGHPRRQTAVAAVLGGQMHEELRRGEMDRKGDVDVNVLLRGAEKLCGVYELPGARERIAALRSKHGHGKNTMAYYEARVAEQAEQLATLDHRDWLGDDEEEEEEGGEVWTEEDLRREEEEARQMEVKKRELQVRLRQMEKDLGGLMRM</sequence>
<dbReference type="GO" id="GO:0042729">
    <property type="term" value="C:DASH complex"/>
    <property type="evidence" value="ECO:0007669"/>
    <property type="project" value="InterPro"/>
</dbReference>
<comment type="similarity">
    <text evidence="4">Belongs to the DASH complex SPC34 family.</text>
</comment>
<keyword evidence="12" id="KW-0175">Coiled coil</keyword>
<comment type="caution">
    <text evidence="20">The sequence shown here is derived from an EMBL/GenBank/DDBJ whole genome shotgun (WGS) entry which is preliminary data.</text>
</comment>
<evidence type="ECO:0000256" key="10">
    <source>
        <dbReference type="ARBA" id="ARBA00022829"/>
    </source>
</evidence>